<dbReference type="Gene3D" id="3.30.530.20">
    <property type="match status" value="1"/>
</dbReference>
<comment type="similarity">
    <text evidence="1">Belongs to the AHA1 family.</text>
</comment>
<dbReference type="AlphaFoldDB" id="A0A2V5KCH3"/>
<keyword evidence="4" id="KW-1185">Reference proteome</keyword>
<dbReference type="Proteomes" id="UP000247476">
    <property type="component" value="Unassembled WGS sequence"/>
</dbReference>
<dbReference type="CDD" id="cd08897">
    <property type="entry name" value="SRPBCC_CalC_Aha1-like_4"/>
    <property type="match status" value="1"/>
</dbReference>
<dbReference type="EMBL" id="QJVJ01000012">
    <property type="protein sequence ID" value="PYI51590.1"/>
    <property type="molecule type" value="Genomic_DNA"/>
</dbReference>
<proteinExistence type="inferred from homology"/>
<gene>
    <name evidence="3" type="ORF">DLM86_24580</name>
</gene>
<dbReference type="Pfam" id="PF08327">
    <property type="entry name" value="AHSA1"/>
    <property type="match status" value="1"/>
</dbReference>
<feature type="domain" description="Activator of Hsp90 ATPase homologue 1/2-like C-terminal" evidence="2">
    <location>
        <begin position="17"/>
        <end position="139"/>
    </location>
</feature>
<evidence type="ECO:0000256" key="1">
    <source>
        <dbReference type="ARBA" id="ARBA00006817"/>
    </source>
</evidence>
<dbReference type="InterPro" id="IPR023393">
    <property type="entry name" value="START-like_dom_sf"/>
</dbReference>
<dbReference type="InterPro" id="IPR013538">
    <property type="entry name" value="ASHA1/2-like_C"/>
</dbReference>
<evidence type="ECO:0000259" key="2">
    <source>
        <dbReference type="Pfam" id="PF08327"/>
    </source>
</evidence>
<comment type="caution">
    <text evidence="3">The sequence shown here is derived from an EMBL/GenBank/DDBJ whole genome shotgun (WGS) entry which is preliminary data.</text>
</comment>
<name>A0A2V5KCH3_9BACL</name>
<protein>
    <submittedName>
        <fullName evidence="3">Polyketide cyclase</fullName>
    </submittedName>
</protein>
<evidence type="ECO:0000313" key="3">
    <source>
        <dbReference type="EMBL" id="PYI51590.1"/>
    </source>
</evidence>
<dbReference type="OrthoDB" id="384974at2"/>
<evidence type="ECO:0000313" key="4">
    <source>
        <dbReference type="Proteomes" id="UP000247476"/>
    </source>
</evidence>
<organism evidence="3 4">
    <name type="scientific">Paenibacillus flagellatus</name>
    <dbReference type="NCBI Taxonomy" id="2211139"/>
    <lineage>
        <taxon>Bacteria</taxon>
        <taxon>Bacillati</taxon>
        <taxon>Bacillota</taxon>
        <taxon>Bacilli</taxon>
        <taxon>Bacillales</taxon>
        <taxon>Paenibacillaceae</taxon>
        <taxon>Paenibacillus</taxon>
    </lineage>
</organism>
<dbReference type="SUPFAM" id="SSF55961">
    <property type="entry name" value="Bet v1-like"/>
    <property type="match status" value="1"/>
</dbReference>
<reference evidence="3 4" key="1">
    <citation type="submission" date="2018-05" db="EMBL/GenBank/DDBJ databases">
        <title>Paenibacillus flagellatus sp. nov., isolated from selenium mineral soil.</title>
        <authorList>
            <person name="Dai X."/>
        </authorList>
    </citation>
    <scope>NUCLEOTIDE SEQUENCE [LARGE SCALE GENOMIC DNA]</scope>
    <source>
        <strain evidence="3 4">DXL2</strain>
    </source>
</reference>
<sequence>MGTSNPATITVEAIVQSPVESVWTYWTDPKHIMKWNAASDEWHTPRAENDLRVGGAFVSRMEAKDGSFGFDFGGVYDEVSLNERIAYTMGDGRKVKIDFIRQDAATKIVESFDAEESNPIEMQQAGWQAILNNFKAYAENAGKA</sequence>
<dbReference type="RefSeq" id="WP_110842711.1">
    <property type="nucleotide sequence ID" value="NZ_QJVJ01000012.1"/>
</dbReference>
<accession>A0A2V5KCH3</accession>